<accession>A0A4C1WR07</accession>
<keyword evidence="3" id="KW-1185">Reference proteome</keyword>
<reference evidence="2 3" key="1">
    <citation type="journal article" date="2019" name="Commun. Biol.">
        <title>The bagworm genome reveals a unique fibroin gene that provides high tensile strength.</title>
        <authorList>
            <person name="Kono N."/>
            <person name="Nakamura H."/>
            <person name="Ohtoshi R."/>
            <person name="Tomita M."/>
            <person name="Numata K."/>
            <person name="Arakawa K."/>
        </authorList>
    </citation>
    <scope>NUCLEOTIDE SEQUENCE [LARGE SCALE GENOMIC DNA]</scope>
</reference>
<organism evidence="2 3">
    <name type="scientific">Eumeta variegata</name>
    <name type="common">Bagworm moth</name>
    <name type="synonym">Eumeta japonica</name>
    <dbReference type="NCBI Taxonomy" id="151549"/>
    <lineage>
        <taxon>Eukaryota</taxon>
        <taxon>Metazoa</taxon>
        <taxon>Ecdysozoa</taxon>
        <taxon>Arthropoda</taxon>
        <taxon>Hexapoda</taxon>
        <taxon>Insecta</taxon>
        <taxon>Pterygota</taxon>
        <taxon>Neoptera</taxon>
        <taxon>Endopterygota</taxon>
        <taxon>Lepidoptera</taxon>
        <taxon>Glossata</taxon>
        <taxon>Ditrysia</taxon>
        <taxon>Tineoidea</taxon>
        <taxon>Psychidae</taxon>
        <taxon>Oiketicinae</taxon>
        <taxon>Eumeta</taxon>
    </lineage>
</organism>
<dbReference type="AlphaFoldDB" id="A0A4C1WR07"/>
<evidence type="ECO:0000313" key="3">
    <source>
        <dbReference type="Proteomes" id="UP000299102"/>
    </source>
</evidence>
<dbReference type="EMBL" id="BGZK01000605">
    <property type="protein sequence ID" value="GBP52555.1"/>
    <property type="molecule type" value="Genomic_DNA"/>
</dbReference>
<evidence type="ECO:0000256" key="1">
    <source>
        <dbReference type="SAM" id="MobiDB-lite"/>
    </source>
</evidence>
<feature type="compositionally biased region" description="Basic residues" evidence="1">
    <location>
        <begin position="29"/>
        <end position="41"/>
    </location>
</feature>
<dbReference type="OrthoDB" id="5338512at2759"/>
<gene>
    <name evidence="2" type="ORF">EVAR_39078_1</name>
</gene>
<dbReference type="Proteomes" id="UP000299102">
    <property type="component" value="Unassembled WGS sequence"/>
</dbReference>
<evidence type="ECO:0000313" key="2">
    <source>
        <dbReference type="EMBL" id="GBP52555.1"/>
    </source>
</evidence>
<name>A0A4C1WR07_EUMVA</name>
<sequence>MCSVRLGVEQRDWTPAHQDHHVSRECEYKHHRKHLRHKPSRSRPTLTGANAGRPACVCAAEYARRAPHYAPRPGSACIFCDYPQFIEIPDIHPTAPKLLSPHFNLLKCRRFGTAANKDMYSTGTAAPGAYGHWKCPTPRAYHAADGGAPARTSWDQLLQL</sequence>
<comment type="caution">
    <text evidence="2">The sequence shown here is derived from an EMBL/GenBank/DDBJ whole genome shotgun (WGS) entry which is preliminary data.</text>
</comment>
<feature type="region of interest" description="Disordered" evidence="1">
    <location>
        <begin position="26"/>
        <end position="48"/>
    </location>
</feature>
<proteinExistence type="predicted"/>
<protein>
    <submittedName>
        <fullName evidence="2">Uncharacterized protein</fullName>
    </submittedName>
</protein>